<reference evidence="2" key="1">
    <citation type="submission" date="2022-11" db="EMBL/GenBank/DDBJ databases">
        <authorList>
            <person name="Petersen C."/>
        </authorList>
    </citation>
    <scope>NUCLEOTIDE SEQUENCE</scope>
    <source>
        <strain evidence="2">IBT 30069</strain>
    </source>
</reference>
<evidence type="ECO:0000313" key="2">
    <source>
        <dbReference type="EMBL" id="KAJ5093659.1"/>
    </source>
</evidence>
<name>A0A9W9K5B8_9EURO</name>
<proteinExistence type="predicted"/>
<keyword evidence="3" id="KW-1185">Reference proteome</keyword>
<dbReference type="AlphaFoldDB" id="A0A9W9K5B8"/>
<gene>
    <name evidence="2" type="ORF">N7456_009520</name>
</gene>
<organism evidence="2 3">
    <name type="scientific">Penicillium angulare</name>
    <dbReference type="NCBI Taxonomy" id="116970"/>
    <lineage>
        <taxon>Eukaryota</taxon>
        <taxon>Fungi</taxon>
        <taxon>Dikarya</taxon>
        <taxon>Ascomycota</taxon>
        <taxon>Pezizomycotina</taxon>
        <taxon>Eurotiomycetes</taxon>
        <taxon>Eurotiomycetidae</taxon>
        <taxon>Eurotiales</taxon>
        <taxon>Aspergillaceae</taxon>
        <taxon>Penicillium</taxon>
    </lineage>
</organism>
<keyword evidence="1" id="KW-0732">Signal</keyword>
<evidence type="ECO:0000313" key="3">
    <source>
        <dbReference type="Proteomes" id="UP001149165"/>
    </source>
</evidence>
<reference evidence="2" key="2">
    <citation type="journal article" date="2023" name="IMA Fungus">
        <title>Comparative genomic study of the Penicillium genus elucidates a diverse pangenome and 15 lateral gene transfer events.</title>
        <authorList>
            <person name="Petersen C."/>
            <person name="Sorensen T."/>
            <person name="Nielsen M.R."/>
            <person name="Sondergaard T.E."/>
            <person name="Sorensen J.L."/>
            <person name="Fitzpatrick D.A."/>
            <person name="Frisvad J.C."/>
            <person name="Nielsen K.L."/>
        </authorList>
    </citation>
    <scope>NUCLEOTIDE SEQUENCE</scope>
    <source>
        <strain evidence="2">IBT 30069</strain>
    </source>
</reference>
<sequence>MHFITGLNFAVALATSSLASPIKRAQEVEITFIGAADAQFSQSFPADGSVVSISNSLSISHVSSADGNVQCTFNGIDNSVTTTDGAGTVDVGPPQTQISGSCNLSDTNPPPPADQVQVTFVGAAGADFIQSFPVGGGSVQINNPLSISHIEIDVGGFMCTFYGVDSGVTTVNGAELVDVGPPQTQVSGTCEAM</sequence>
<protein>
    <submittedName>
        <fullName evidence="2">Uncharacterized protein</fullName>
    </submittedName>
</protein>
<dbReference type="EMBL" id="JAPQKH010000006">
    <property type="protein sequence ID" value="KAJ5093659.1"/>
    <property type="molecule type" value="Genomic_DNA"/>
</dbReference>
<feature type="signal peptide" evidence="1">
    <location>
        <begin position="1"/>
        <end position="19"/>
    </location>
</feature>
<comment type="caution">
    <text evidence="2">The sequence shown here is derived from an EMBL/GenBank/DDBJ whole genome shotgun (WGS) entry which is preliminary data.</text>
</comment>
<dbReference type="OrthoDB" id="4509278at2759"/>
<feature type="chain" id="PRO_5040862618" evidence="1">
    <location>
        <begin position="20"/>
        <end position="193"/>
    </location>
</feature>
<dbReference type="Proteomes" id="UP001149165">
    <property type="component" value="Unassembled WGS sequence"/>
</dbReference>
<evidence type="ECO:0000256" key="1">
    <source>
        <dbReference type="SAM" id="SignalP"/>
    </source>
</evidence>
<accession>A0A9W9K5B8</accession>